<name>A0ABT9NX67_9ACTN</name>
<dbReference type="RefSeq" id="WP_307238149.1">
    <property type="nucleotide sequence ID" value="NZ_JAUSQZ010000001.1"/>
</dbReference>
<proteinExistence type="predicted"/>
<keyword evidence="2" id="KW-0732">Signal</keyword>
<evidence type="ECO:0008006" key="5">
    <source>
        <dbReference type="Google" id="ProtNLM"/>
    </source>
</evidence>
<evidence type="ECO:0000313" key="4">
    <source>
        <dbReference type="Proteomes" id="UP001235712"/>
    </source>
</evidence>
<evidence type="ECO:0000256" key="1">
    <source>
        <dbReference type="SAM" id="MobiDB-lite"/>
    </source>
</evidence>
<gene>
    <name evidence="3" type="ORF">J2S57_000660</name>
</gene>
<evidence type="ECO:0000256" key="2">
    <source>
        <dbReference type="SAM" id="SignalP"/>
    </source>
</evidence>
<evidence type="ECO:0000313" key="3">
    <source>
        <dbReference type="EMBL" id="MDP9824911.1"/>
    </source>
</evidence>
<feature type="compositionally biased region" description="Polar residues" evidence="1">
    <location>
        <begin position="30"/>
        <end position="48"/>
    </location>
</feature>
<organism evidence="3 4">
    <name type="scientific">Kineosporia succinea</name>
    <dbReference type="NCBI Taxonomy" id="84632"/>
    <lineage>
        <taxon>Bacteria</taxon>
        <taxon>Bacillati</taxon>
        <taxon>Actinomycetota</taxon>
        <taxon>Actinomycetes</taxon>
        <taxon>Kineosporiales</taxon>
        <taxon>Kineosporiaceae</taxon>
        <taxon>Kineosporia</taxon>
    </lineage>
</organism>
<feature type="compositionally biased region" description="Low complexity" evidence="1">
    <location>
        <begin position="49"/>
        <end position="61"/>
    </location>
</feature>
<feature type="chain" id="PRO_5047139087" description="DUF1311 domain-containing protein" evidence="2">
    <location>
        <begin position="33"/>
        <end position="204"/>
    </location>
</feature>
<reference evidence="3 4" key="1">
    <citation type="submission" date="2023-07" db="EMBL/GenBank/DDBJ databases">
        <title>Sequencing the genomes of 1000 actinobacteria strains.</title>
        <authorList>
            <person name="Klenk H.-P."/>
        </authorList>
    </citation>
    <scope>NUCLEOTIDE SEQUENCE [LARGE SCALE GENOMIC DNA]</scope>
    <source>
        <strain evidence="3 4">DSM 44388</strain>
    </source>
</reference>
<feature type="signal peptide" evidence="2">
    <location>
        <begin position="1"/>
        <end position="32"/>
    </location>
</feature>
<dbReference type="EMBL" id="JAUSQZ010000001">
    <property type="protein sequence ID" value="MDP9824911.1"/>
    <property type="molecule type" value="Genomic_DNA"/>
</dbReference>
<keyword evidence="4" id="KW-1185">Reference proteome</keyword>
<feature type="region of interest" description="Disordered" evidence="1">
    <location>
        <begin position="29"/>
        <end position="96"/>
    </location>
</feature>
<comment type="caution">
    <text evidence="3">The sequence shown here is derived from an EMBL/GenBank/DDBJ whole genome shotgun (WGS) entry which is preliminary data.</text>
</comment>
<sequence>MGTAARSRNVPILAALAIAGVLGVAACGTDSAQDSAQGSTQDSAQAEQTPTAVATTGAAADADSDTATEADAGTAENASTSAGKTGTAGGSESGDGLEYLKIEEPFTTPVGECDENGNTQQMTNCFLAQVVETDYQIDTYQKQRFFYAISTKDRENYLKDDAAWLKERGEKVAAAGNSGGSLDSVTQARAMLKLSKARLAEVKG</sequence>
<feature type="compositionally biased region" description="Low complexity" evidence="1">
    <location>
        <begin position="69"/>
        <end position="85"/>
    </location>
</feature>
<dbReference type="Proteomes" id="UP001235712">
    <property type="component" value="Unassembled WGS sequence"/>
</dbReference>
<accession>A0ABT9NX67</accession>
<dbReference type="PROSITE" id="PS51257">
    <property type="entry name" value="PROKAR_LIPOPROTEIN"/>
    <property type="match status" value="1"/>
</dbReference>
<protein>
    <recommendedName>
        <fullName evidence="5">DUF1311 domain-containing protein</fullName>
    </recommendedName>
</protein>